<evidence type="ECO:0000313" key="3">
    <source>
        <dbReference type="Proteomes" id="UP000009236"/>
    </source>
</evidence>
<feature type="domain" description="OLD protein-like TOPRIM" evidence="1">
    <location>
        <begin position="4"/>
        <end position="64"/>
    </location>
</feature>
<proteinExistence type="predicted"/>
<sequence>MSVRTVVLVEGASDRAAVETLAARRGLDLAAVGAVVVTMGGAGGATRAIRAAVSQGAAVCGLYDVGEEGFVARALLRHGLAVAGTRAELAALGFHACDRDLEDELVRGLGVEGALAVVVQEGEGDRFRTFSGQPEWRGRPAAERLHRFWGTTAGRKERFGRALAAAAPVEPPPIAALLDHVAVGAGERTGGGA</sequence>
<dbReference type="HOGENOM" id="CLU_1336868_0_0_11"/>
<evidence type="ECO:0000313" key="2">
    <source>
        <dbReference type="EMBL" id="AEG44448.1"/>
    </source>
</evidence>
<dbReference type="AlphaFoldDB" id="F6FVX8"/>
<dbReference type="KEGG" id="iva:Isova_1697"/>
<accession>F6FVX8</accession>
<dbReference type="InterPro" id="IPR034139">
    <property type="entry name" value="TOPRIM_OLD"/>
</dbReference>
<dbReference type="EMBL" id="CP002810">
    <property type="protein sequence ID" value="AEG44448.1"/>
    <property type="molecule type" value="Genomic_DNA"/>
</dbReference>
<name>F6FVX8_ISOV2</name>
<reference evidence="2 3" key="1">
    <citation type="submission" date="2011-05" db="EMBL/GenBank/DDBJ databases">
        <title>Complete sequence of Isoptericola variabilis 225.</title>
        <authorList>
            <consortium name="US DOE Joint Genome Institute"/>
            <person name="Lucas S."/>
            <person name="Han J."/>
            <person name="Lapidus A."/>
            <person name="Cheng J.-F."/>
            <person name="Goodwin L."/>
            <person name="Pitluck S."/>
            <person name="Peters L."/>
            <person name="Mikhailova N."/>
            <person name="Zeytun A."/>
            <person name="Han C."/>
            <person name="Tapia R."/>
            <person name="Land M."/>
            <person name="Hauser L."/>
            <person name="Kyrpides N."/>
            <person name="Ivanova N."/>
            <person name="Pagani I."/>
            <person name="Siebers A."/>
            <person name="Allgaier M."/>
            <person name="Thelen M."/>
            <person name="Hugenholtz P."/>
            <person name="Gladden J."/>
            <person name="Woyke T."/>
        </authorList>
    </citation>
    <scope>NUCLEOTIDE SEQUENCE [LARGE SCALE GENOMIC DNA]</scope>
    <source>
        <strain evidence="3">225</strain>
    </source>
</reference>
<dbReference type="RefSeq" id="WP_013838840.1">
    <property type="nucleotide sequence ID" value="NC_015588.1"/>
</dbReference>
<dbReference type="eggNOG" id="COG3593">
    <property type="taxonomic scope" value="Bacteria"/>
</dbReference>
<organism evidence="3">
    <name type="scientific">Isoptericola variabilis (strain 225)</name>
    <dbReference type="NCBI Taxonomy" id="743718"/>
    <lineage>
        <taxon>Bacteria</taxon>
        <taxon>Bacillati</taxon>
        <taxon>Actinomycetota</taxon>
        <taxon>Actinomycetes</taxon>
        <taxon>Micrococcales</taxon>
        <taxon>Promicromonosporaceae</taxon>
        <taxon>Isoptericola</taxon>
    </lineage>
</organism>
<evidence type="ECO:0000259" key="1">
    <source>
        <dbReference type="Pfam" id="PF20469"/>
    </source>
</evidence>
<dbReference type="STRING" id="743718.Isova_1697"/>
<keyword evidence="3" id="KW-1185">Reference proteome</keyword>
<dbReference type="Pfam" id="PF20469">
    <property type="entry name" value="OLD-like_TOPRIM"/>
    <property type="match status" value="1"/>
</dbReference>
<protein>
    <recommendedName>
        <fullName evidence="1">OLD protein-like TOPRIM domain-containing protein</fullName>
    </recommendedName>
</protein>
<dbReference type="Proteomes" id="UP000009236">
    <property type="component" value="Chromosome"/>
</dbReference>
<gene>
    <name evidence="2" type="ordered locus">Isova_1697</name>
</gene>